<dbReference type="EMBL" id="JAAIKD010000002">
    <property type="protein sequence ID" value="NEV93493.1"/>
    <property type="molecule type" value="Genomic_DNA"/>
</dbReference>
<proteinExistence type="predicted"/>
<reference evidence="1 2" key="1">
    <citation type="submission" date="2020-02" db="EMBL/GenBank/DDBJ databases">
        <title>Flavobacteriaceae Psychroflexus bacterium YR1-1, complete genome.</title>
        <authorList>
            <person name="Li Y."/>
            <person name="Wu S."/>
        </authorList>
    </citation>
    <scope>NUCLEOTIDE SEQUENCE [LARGE SCALE GENOMIC DNA]</scope>
    <source>
        <strain evidence="1 2">YR1-1</strain>
    </source>
</reference>
<evidence type="ECO:0008006" key="3">
    <source>
        <dbReference type="Google" id="ProtNLM"/>
    </source>
</evidence>
<evidence type="ECO:0000313" key="2">
    <source>
        <dbReference type="Proteomes" id="UP000478505"/>
    </source>
</evidence>
<organism evidence="1 2">
    <name type="scientific">Psychroflexus aurantiacus</name>
    <dbReference type="NCBI Taxonomy" id="2709310"/>
    <lineage>
        <taxon>Bacteria</taxon>
        <taxon>Pseudomonadati</taxon>
        <taxon>Bacteroidota</taxon>
        <taxon>Flavobacteriia</taxon>
        <taxon>Flavobacteriales</taxon>
        <taxon>Flavobacteriaceae</taxon>
        <taxon>Psychroflexus</taxon>
    </lineage>
</organism>
<comment type="caution">
    <text evidence="1">The sequence shown here is derived from an EMBL/GenBank/DDBJ whole genome shotgun (WGS) entry which is preliminary data.</text>
</comment>
<dbReference type="PROSITE" id="PS51257">
    <property type="entry name" value="PROKAR_LIPOPROTEIN"/>
    <property type="match status" value="1"/>
</dbReference>
<sequence>MKINYLLLSLCFIVSCNSKPDMEEVSKLNGFWEIQKAETPYEEKTYTMNQTVDYIQIEDSTGFRKKVQPSYLGNYQSSQNREYFTVKDYEESLVLEYRSDYDTWTETLLNLEEDQFVVKNEQNFIYTYKRHEPQSIDFDEE</sequence>
<dbReference type="Proteomes" id="UP000478505">
    <property type="component" value="Unassembled WGS sequence"/>
</dbReference>
<protein>
    <recommendedName>
        <fullName evidence="3">Lipocalin-like domain-containing protein</fullName>
    </recommendedName>
</protein>
<gene>
    <name evidence="1" type="ORF">G3567_04925</name>
</gene>
<name>A0A6B3QYX6_9FLAO</name>
<evidence type="ECO:0000313" key="1">
    <source>
        <dbReference type="EMBL" id="NEV93493.1"/>
    </source>
</evidence>
<dbReference type="RefSeq" id="WP_164004205.1">
    <property type="nucleotide sequence ID" value="NZ_JAAIKD010000002.1"/>
</dbReference>
<dbReference type="AlphaFoldDB" id="A0A6B3QYX6"/>
<accession>A0A6B3QYX6</accession>
<keyword evidence="2" id="KW-1185">Reference proteome</keyword>